<keyword evidence="3" id="KW-0812">Transmembrane</keyword>
<evidence type="ECO:0000256" key="6">
    <source>
        <dbReference type="SAM" id="SignalP"/>
    </source>
</evidence>
<dbReference type="OrthoDB" id="5873117at2"/>
<dbReference type="InterPro" id="IPR000758">
    <property type="entry name" value="Enterovir_OMP"/>
</dbReference>
<dbReference type="InterPro" id="IPR051723">
    <property type="entry name" value="Bact_OM_Invasion-Related"/>
</dbReference>
<dbReference type="PANTHER" id="PTHR35892:SF2">
    <property type="entry name" value="OUTER MEMBRANE PROTEIN PAGN"/>
    <property type="match status" value="1"/>
</dbReference>
<evidence type="ECO:0000256" key="2">
    <source>
        <dbReference type="ARBA" id="ARBA00022452"/>
    </source>
</evidence>
<dbReference type="PRINTS" id="PR00316">
    <property type="entry name" value="ENTEROVIROMP"/>
</dbReference>
<comment type="subcellular location">
    <subcellularLocation>
        <location evidence="1">Membrane</location>
        <topology evidence="1">Multi-pass membrane protein</topology>
    </subcellularLocation>
</comment>
<gene>
    <name evidence="7" type="ORF">HYN51_13030</name>
</gene>
<reference evidence="7 8" key="1">
    <citation type="journal article" date="2019" name="Int. J. Syst. Evol. Microbiol.">
        <title>Limnobaculum parvum gen. nov., sp. nov., isolated from a freshwater lake.</title>
        <authorList>
            <person name="Baek C."/>
            <person name="Shin S.K."/>
            <person name="Yi H."/>
        </authorList>
    </citation>
    <scope>NUCLEOTIDE SEQUENCE [LARGE SCALE GENOMIC DNA]</scope>
    <source>
        <strain evidence="7 8">HYN0051</strain>
    </source>
</reference>
<feature type="signal peptide" evidence="6">
    <location>
        <begin position="1"/>
        <end position="22"/>
    </location>
</feature>
<evidence type="ECO:0000256" key="4">
    <source>
        <dbReference type="ARBA" id="ARBA00022729"/>
    </source>
</evidence>
<dbReference type="PANTHER" id="PTHR35892">
    <property type="entry name" value="OUTER MEMBRANE PROTEIN PAGN-RELATED"/>
    <property type="match status" value="1"/>
</dbReference>
<dbReference type="SUPFAM" id="SSF56925">
    <property type="entry name" value="OMPA-like"/>
    <property type="match status" value="1"/>
</dbReference>
<dbReference type="RefSeq" id="WP_108901437.1">
    <property type="nucleotide sequence ID" value="NZ_CP029185.2"/>
</dbReference>
<evidence type="ECO:0000313" key="7">
    <source>
        <dbReference type="EMBL" id="AWH89392.1"/>
    </source>
</evidence>
<dbReference type="GO" id="GO:0044384">
    <property type="term" value="C:host outer membrane"/>
    <property type="evidence" value="ECO:0007669"/>
    <property type="project" value="InterPro"/>
</dbReference>
<sequence>MNKILMGCLVGCGLVLTNVASADSQTVSAGYAQSKVQDYKNINGFNLQYRYEWDSPVSLVSSFTYMSGSDSNSYHDYAGDLYKNNLDIKYYSLLVGPAYRLNSYISLYGVVGASYTKSDGSYEWYNSVGADEDDGHSKGSLSKNSTAFAYGTGVIINPTDYLSFNVGYEGSTLDLSGSHGINGFNVGVGYKF</sequence>
<proteinExistence type="predicted"/>
<keyword evidence="5" id="KW-0472">Membrane</keyword>
<evidence type="ECO:0000256" key="5">
    <source>
        <dbReference type="ARBA" id="ARBA00023136"/>
    </source>
</evidence>
<evidence type="ECO:0000313" key="8">
    <source>
        <dbReference type="Proteomes" id="UP000244908"/>
    </source>
</evidence>
<dbReference type="InterPro" id="IPR011250">
    <property type="entry name" value="OMP/PagP_B-barrel"/>
</dbReference>
<evidence type="ECO:0000256" key="3">
    <source>
        <dbReference type="ARBA" id="ARBA00022692"/>
    </source>
</evidence>
<dbReference type="AlphaFoldDB" id="A0A2Y9U0Q6"/>
<dbReference type="GO" id="GO:0016020">
    <property type="term" value="C:membrane"/>
    <property type="evidence" value="ECO:0007669"/>
    <property type="project" value="UniProtKB-SubCell"/>
</dbReference>
<evidence type="ECO:0000256" key="1">
    <source>
        <dbReference type="ARBA" id="ARBA00004141"/>
    </source>
</evidence>
<accession>A0A2Y9U0Q6</accession>
<organism evidence="7 8">
    <name type="scientific">Limnobaculum parvum</name>
    <dbReference type="NCBI Taxonomy" id="2172103"/>
    <lineage>
        <taxon>Bacteria</taxon>
        <taxon>Pseudomonadati</taxon>
        <taxon>Pseudomonadota</taxon>
        <taxon>Gammaproteobacteria</taxon>
        <taxon>Enterobacterales</taxon>
        <taxon>Budviciaceae</taxon>
        <taxon>Limnobaculum</taxon>
    </lineage>
</organism>
<dbReference type="PROSITE" id="PS00695">
    <property type="entry name" value="ENT_VIR_OMP_2"/>
    <property type="match status" value="1"/>
</dbReference>
<protein>
    <submittedName>
        <fullName evidence="7">Ail/Lom family protein</fullName>
    </submittedName>
</protein>
<dbReference type="EMBL" id="CP029185">
    <property type="protein sequence ID" value="AWH89392.1"/>
    <property type="molecule type" value="Genomic_DNA"/>
</dbReference>
<dbReference type="Proteomes" id="UP000244908">
    <property type="component" value="Chromosome"/>
</dbReference>
<name>A0A2Y9U0Q6_9GAMM</name>
<feature type="chain" id="PRO_5015938027" evidence="6">
    <location>
        <begin position="23"/>
        <end position="192"/>
    </location>
</feature>
<dbReference type="KEGG" id="lpv:HYN51_13030"/>
<dbReference type="Pfam" id="PF06316">
    <property type="entry name" value="Ail_Lom"/>
    <property type="match status" value="1"/>
</dbReference>
<keyword evidence="4 6" id="KW-0732">Signal</keyword>
<keyword evidence="2" id="KW-1134">Transmembrane beta strand</keyword>
<keyword evidence="8" id="KW-1185">Reference proteome</keyword>
<dbReference type="Gene3D" id="2.40.160.20">
    <property type="match status" value="1"/>
</dbReference>